<evidence type="ECO:0000313" key="1">
    <source>
        <dbReference type="EMBL" id="GMN62559.1"/>
    </source>
</evidence>
<protein>
    <submittedName>
        <fullName evidence="1">Uncharacterized protein</fullName>
    </submittedName>
</protein>
<comment type="caution">
    <text evidence="1">The sequence shown here is derived from an EMBL/GenBank/DDBJ whole genome shotgun (WGS) entry which is preliminary data.</text>
</comment>
<name>A0AA88DVK5_FICCA</name>
<organism evidence="1 2">
    <name type="scientific">Ficus carica</name>
    <name type="common">Common fig</name>
    <dbReference type="NCBI Taxonomy" id="3494"/>
    <lineage>
        <taxon>Eukaryota</taxon>
        <taxon>Viridiplantae</taxon>
        <taxon>Streptophyta</taxon>
        <taxon>Embryophyta</taxon>
        <taxon>Tracheophyta</taxon>
        <taxon>Spermatophyta</taxon>
        <taxon>Magnoliopsida</taxon>
        <taxon>eudicotyledons</taxon>
        <taxon>Gunneridae</taxon>
        <taxon>Pentapetalae</taxon>
        <taxon>rosids</taxon>
        <taxon>fabids</taxon>
        <taxon>Rosales</taxon>
        <taxon>Moraceae</taxon>
        <taxon>Ficeae</taxon>
        <taxon>Ficus</taxon>
    </lineage>
</organism>
<dbReference type="EMBL" id="BTGU01000131">
    <property type="protein sequence ID" value="GMN62559.1"/>
    <property type="molecule type" value="Genomic_DNA"/>
</dbReference>
<reference evidence="1" key="1">
    <citation type="submission" date="2023-07" db="EMBL/GenBank/DDBJ databases">
        <title>draft genome sequence of fig (Ficus carica).</title>
        <authorList>
            <person name="Takahashi T."/>
            <person name="Nishimura K."/>
        </authorList>
    </citation>
    <scope>NUCLEOTIDE SEQUENCE</scope>
</reference>
<proteinExistence type="predicted"/>
<sequence length="79" mass="8607">MEEFNFVGLERDFFPPPLPSLPASFQPNKGLGVSLYHPPSAPLPPSNQMSLGGRDGGTFGWREGRGGRIVPFHCLVGRK</sequence>
<keyword evidence="2" id="KW-1185">Reference proteome</keyword>
<evidence type="ECO:0000313" key="2">
    <source>
        <dbReference type="Proteomes" id="UP001187192"/>
    </source>
</evidence>
<accession>A0AA88DVK5</accession>
<gene>
    <name evidence="1" type="ORF">TIFTF001_031645</name>
</gene>
<dbReference type="AlphaFoldDB" id="A0AA88DVK5"/>
<dbReference type="Proteomes" id="UP001187192">
    <property type="component" value="Unassembled WGS sequence"/>
</dbReference>